<dbReference type="SMART" id="SM00382">
    <property type="entry name" value="AAA"/>
    <property type="match status" value="1"/>
</dbReference>
<dbReference type="SUPFAM" id="SSF90123">
    <property type="entry name" value="ABC transporter transmembrane region"/>
    <property type="match status" value="1"/>
</dbReference>
<dbReference type="EMBL" id="FO203427">
    <property type="protein sequence ID" value="CCH49909.1"/>
    <property type="molecule type" value="Genomic_DNA"/>
</dbReference>
<dbReference type="PROSITE" id="PS50929">
    <property type="entry name" value="ABC_TM1F"/>
    <property type="match status" value="1"/>
</dbReference>
<protein>
    <submittedName>
        <fullName evidence="12">Putative ATPase</fullName>
    </submittedName>
</protein>
<dbReference type="HOGENOM" id="CLU_000604_84_3_7"/>
<keyword evidence="3" id="KW-1003">Cell membrane</keyword>
<evidence type="ECO:0000256" key="6">
    <source>
        <dbReference type="ARBA" id="ARBA00022840"/>
    </source>
</evidence>
<evidence type="ECO:0000313" key="13">
    <source>
        <dbReference type="Proteomes" id="UP000011724"/>
    </source>
</evidence>
<feature type="transmembrane region" description="Helical" evidence="9">
    <location>
        <begin position="290"/>
        <end position="311"/>
    </location>
</feature>
<dbReference type="InterPro" id="IPR036640">
    <property type="entry name" value="ABC1_TM_sf"/>
</dbReference>
<evidence type="ECO:0000256" key="1">
    <source>
        <dbReference type="ARBA" id="ARBA00004651"/>
    </source>
</evidence>
<keyword evidence="5" id="KW-0547">Nucleotide-binding</keyword>
<evidence type="ECO:0000256" key="8">
    <source>
        <dbReference type="ARBA" id="ARBA00023136"/>
    </source>
</evidence>
<feature type="transmembrane region" description="Helical" evidence="9">
    <location>
        <begin position="41"/>
        <end position="66"/>
    </location>
</feature>
<evidence type="ECO:0000256" key="4">
    <source>
        <dbReference type="ARBA" id="ARBA00022692"/>
    </source>
</evidence>
<evidence type="ECO:0000256" key="5">
    <source>
        <dbReference type="ARBA" id="ARBA00022741"/>
    </source>
</evidence>
<dbReference type="InterPro" id="IPR011527">
    <property type="entry name" value="ABC1_TM_dom"/>
</dbReference>
<evidence type="ECO:0000256" key="7">
    <source>
        <dbReference type="ARBA" id="ARBA00022989"/>
    </source>
</evidence>
<feature type="domain" description="ABC transporter" evidence="10">
    <location>
        <begin position="382"/>
        <end position="616"/>
    </location>
</feature>
<gene>
    <name evidence="12" type="ordered locus">BN4_12676</name>
</gene>
<dbReference type="RefSeq" id="WP_015415952.1">
    <property type="nucleotide sequence ID" value="NC_020409.1"/>
</dbReference>
<dbReference type="GO" id="GO:0005524">
    <property type="term" value="F:ATP binding"/>
    <property type="evidence" value="ECO:0007669"/>
    <property type="project" value="UniProtKB-KW"/>
</dbReference>
<dbReference type="PANTHER" id="PTHR24221">
    <property type="entry name" value="ATP-BINDING CASSETTE SUB-FAMILY B"/>
    <property type="match status" value="1"/>
</dbReference>
<evidence type="ECO:0000313" key="12">
    <source>
        <dbReference type="EMBL" id="CCH49909.1"/>
    </source>
</evidence>
<evidence type="ECO:0000256" key="2">
    <source>
        <dbReference type="ARBA" id="ARBA00022448"/>
    </source>
</evidence>
<dbReference type="GO" id="GO:0005886">
    <property type="term" value="C:plasma membrane"/>
    <property type="evidence" value="ECO:0007669"/>
    <property type="project" value="UniProtKB-SubCell"/>
</dbReference>
<dbReference type="InterPro" id="IPR003593">
    <property type="entry name" value="AAA+_ATPase"/>
</dbReference>
<keyword evidence="4 9" id="KW-0812">Transmembrane</keyword>
<dbReference type="SUPFAM" id="SSF52540">
    <property type="entry name" value="P-loop containing nucleoside triphosphate hydrolases"/>
    <property type="match status" value="1"/>
</dbReference>
<keyword evidence="6" id="KW-0067">ATP-binding</keyword>
<dbReference type="STRING" id="1322246.BN4_12676"/>
<feature type="transmembrane region" description="Helical" evidence="9">
    <location>
        <begin position="173"/>
        <end position="192"/>
    </location>
</feature>
<dbReference type="FunFam" id="3.40.50.300:FF:000299">
    <property type="entry name" value="ABC transporter ATP-binding protein/permease"/>
    <property type="match status" value="1"/>
</dbReference>
<dbReference type="Gene3D" id="1.20.1560.10">
    <property type="entry name" value="ABC transporter type 1, transmembrane domain"/>
    <property type="match status" value="1"/>
</dbReference>
<dbReference type="InterPro" id="IPR027417">
    <property type="entry name" value="P-loop_NTPase"/>
</dbReference>
<dbReference type="KEGG" id="dpi:BN4_12676"/>
<dbReference type="OrthoDB" id="9760168at2"/>
<proteinExistence type="predicted"/>
<sequence>MEGFIAVTSLQENAVEQKNFRLLWNIKRIFSFLQSKDRKRFFVLTFGGVGVAIVDAISVALVALMVTVLNDPSTIMQSEIGVRLCSIFPVFLSFENRAIIVGVGMLATFFIIIKNSCRALFEYRVVRFAAGMDRLIGKHLLGRFLNMPYGWHIEQNSSDLLLAISWRSHFGSVMLLSLINLFVDCAFILFVLASLFVVAPVISFFVVFFVGGGGCFIYRKTRTVLDQEVVLGQEYKMKISQISLKIIQGVKDVIVFSKEREFINEYDASAQRQERILARQRLFTNIPMQVLEAFGFTMLVFSMFALLFIFPMPRGKVIGIVVLLAVTAWRVLPVASRLLVSISSLRSSLPYLSKIFDYLEMQKANPLLNPASGTLLNWKQDIVFDKVDFRYKKGLPKAVHSIDFRIQKGSVFGVVGQSGAGKSTLIDLLVGLLTPDSGEILLDGKRISDLDLGRLRNLFGYVSQHPYIVDASLAENVAFGLSGRAIDMERVKTCCQMAAVDFLDELPDGFNTRIGERGVRLSGGQRQRISIARALYHKPELLIFDEATSALDKGTELAIRETIYSLKGNVTLLLVAHRMSTLEGCDSILWLDKGKVHKIGTPEEILPLLDRLSIKKQ</sequence>
<evidence type="ECO:0000256" key="9">
    <source>
        <dbReference type="SAM" id="Phobius"/>
    </source>
</evidence>
<dbReference type="Gene3D" id="3.40.50.300">
    <property type="entry name" value="P-loop containing nucleotide triphosphate hydrolases"/>
    <property type="match status" value="1"/>
</dbReference>
<dbReference type="Pfam" id="PF00005">
    <property type="entry name" value="ABC_tran"/>
    <property type="match status" value="1"/>
</dbReference>
<evidence type="ECO:0000259" key="10">
    <source>
        <dbReference type="PROSITE" id="PS50893"/>
    </source>
</evidence>
<dbReference type="InterPro" id="IPR017871">
    <property type="entry name" value="ABC_transporter-like_CS"/>
</dbReference>
<keyword evidence="13" id="KW-1185">Reference proteome</keyword>
<dbReference type="PANTHER" id="PTHR24221:SF654">
    <property type="entry name" value="ATP-BINDING CASSETTE SUB-FAMILY B MEMBER 6"/>
    <property type="match status" value="1"/>
</dbReference>
<dbReference type="GO" id="GO:0140359">
    <property type="term" value="F:ABC-type transporter activity"/>
    <property type="evidence" value="ECO:0007669"/>
    <property type="project" value="InterPro"/>
</dbReference>
<name>M1WS23_PSEP2</name>
<dbReference type="GO" id="GO:0034040">
    <property type="term" value="F:ATPase-coupled lipid transmembrane transporter activity"/>
    <property type="evidence" value="ECO:0007669"/>
    <property type="project" value="TreeGrafter"/>
</dbReference>
<dbReference type="InterPro" id="IPR039421">
    <property type="entry name" value="Type_1_exporter"/>
</dbReference>
<dbReference type="GO" id="GO:0016887">
    <property type="term" value="F:ATP hydrolysis activity"/>
    <property type="evidence" value="ECO:0007669"/>
    <property type="project" value="InterPro"/>
</dbReference>
<dbReference type="PROSITE" id="PS00211">
    <property type="entry name" value="ABC_TRANSPORTER_1"/>
    <property type="match status" value="1"/>
</dbReference>
<keyword evidence="2" id="KW-0813">Transport</keyword>
<accession>M1WS23</accession>
<evidence type="ECO:0000259" key="11">
    <source>
        <dbReference type="PROSITE" id="PS50929"/>
    </source>
</evidence>
<reference evidence="13" key="2">
    <citation type="journal article" date="2013" name="Stand. Genomic Sci.">
        <title>Complete genome sequence of Desulfocapsa sulfexigens, a marine deltaproteobacterium specialized in disproportionating inorganic sulfur compounds.</title>
        <authorList>
            <person name="Finster K.W."/>
            <person name="Kjeldsen K.U."/>
            <person name="Kube M."/>
            <person name="Reinhardt R."/>
            <person name="Mussmann M."/>
            <person name="Amann R."/>
            <person name="Schreiber L."/>
        </authorList>
    </citation>
    <scope>NUCLEOTIDE SEQUENCE [LARGE SCALE GENOMIC DNA]</scope>
    <source>
        <strain evidence="13">DSM 10523 / SB164P1</strain>
    </source>
</reference>
<feature type="transmembrane region" description="Helical" evidence="9">
    <location>
        <begin position="98"/>
        <end position="117"/>
    </location>
</feature>
<keyword evidence="8 9" id="KW-0472">Membrane</keyword>
<dbReference type="AlphaFoldDB" id="M1WS23"/>
<evidence type="ECO:0000256" key="3">
    <source>
        <dbReference type="ARBA" id="ARBA00022475"/>
    </source>
</evidence>
<dbReference type="eggNOG" id="COG1132">
    <property type="taxonomic scope" value="Bacteria"/>
</dbReference>
<dbReference type="PROSITE" id="PS50893">
    <property type="entry name" value="ABC_TRANSPORTER_2"/>
    <property type="match status" value="1"/>
</dbReference>
<organism evidence="12 13">
    <name type="scientific">Pseudodesulfovibrio piezophilus (strain DSM 21447 / JCM 15486 / C1TLV30)</name>
    <name type="common">Desulfovibrio piezophilus</name>
    <dbReference type="NCBI Taxonomy" id="1322246"/>
    <lineage>
        <taxon>Bacteria</taxon>
        <taxon>Pseudomonadati</taxon>
        <taxon>Thermodesulfobacteriota</taxon>
        <taxon>Desulfovibrionia</taxon>
        <taxon>Desulfovibrionales</taxon>
        <taxon>Desulfovibrionaceae</taxon>
    </lineage>
</organism>
<keyword evidence="7 9" id="KW-1133">Transmembrane helix</keyword>
<feature type="transmembrane region" description="Helical" evidence="9">
    <location>
        <begin position="198"/>
        <end position="218"/>
    </location>
</feature>
<comment type="subcellular location">
    <subcellularLocation>
        <location evidence="1">Cell membrane</location>
        <topology evidence="1">Multi-pass membrane protein</topology>
    </subcellularLocation>
</comment>
<dbReference type="PATRIC" id="fig|879567.3.peg.2868"/>
<feature type="domain" description="ABC transmembrane type-1" evidence="11">
    <location>
        <begin position="42"/>
        <end position="304"/>
    </location>
</feature>
<dbReference type="Proteomes" id="UP000011724">
    <property type="component" value="Chromosome"/>
</dbReference>
<dbReference type="InterPro" id="IPR003439">
    <property type="entry name" value="ABC_transporter-like_ATP-bd"/>
</dbReference>
<reference evidence="12 13" key="1">
    <citation type="journal article" date="2013" name="PLoS ONE">
        <title>The first genomic and proteomic characterization of a deep-sea sulfate reducer: insights into the piezophilic lifestyle of Desulfovibrio piezophilus.</title>
        <authorList>
            <person name="Pradel N."/>
            <person name="Ji B."/>
            <person name="Gimenez G."/>
            <person name="Talla E."/>
            <person name="Lenoble P."/>
            <person name="Garel M."/>
            <person name="Tamburini C."/>
            <person name="Fourquet P."/>
            <person name="Lebrun R."/>
            <person name="Bertin P."/>
            <person name="Denis Y."/>
            <person name="Pophillat M."/>
            <person name="Barbe V."/>
            <person name="Ollivier B."/>
            <person name="Dolla A."/>
        </authorList>
    </citation>
    <scope>NUCLEOTIDE SEQUENCE [LARGE SCALE GENOMIC DNA]</scope>
    <source>
        <strain evidence="13">DSM 10523 / SB164P1</strain>
    </source>
</reference>